<name>A0A2N5VEQ9_9BASI</name>
<evidence type="ECO:0000256" key="2">
    <source>
        <dbReference type="ARBA" id="ARBA00022723"/>
    </source>
</evidence>
<comment type="cofactor">
    <cofactor evidence="1">
        <name>a divalent metal cation</name>
        <dbReference type="ChEBI" id="CHEBI:60240"/>
    </cofactor>
</comment>
<dbReference type="AlphaFoldDB" id="A0A2N5VEQ9"/>
<reference evidence="4 5" key="1">
    <citation type="submission" date="2017-11" db="EMBL/GenBank/DDBJ databases">
        <title>De novo assembly and phasing of dikaryotic genomes from two isolates of Puccinia coronata f. sp. avenae, the causal agent of oat crown rust.</title>
        <authorList>
            <person name="Miller M.E."/>
            <person name="Zhang Y."/>
            <person name="Omidvar V."/>
            <person name="Sperschneider J."/>
            <person name="Schwessinger B."/>
            <person name="Raley C."/>
            <person name="Palmer J.M."/>
            <person name="Garnica D."/>
            <person name="Upadhyaya N."/>
            <person name="Rathjen J."/>
            <person name="Taylor J.M."/>
            <person name="Park R.F."/>
            <person name="Dodds P.N."/>
            <person name="Hirsch C.D."/>
            <person name="Kianian S.F."/>
            <person name="Figueroa M."/>
        </authorList>
    </citation>
    <scope>NUCLEOTIDE SEQUENCE [LARGE SCALE GENOMIC DNA]</scope>
    <source>
        <strain evidence="4">12SD80</strain>
    </source>
</reference>
<dbReference type="PANTHER" id="PTHR48471:SF1">
    <property type="entry name" value="DDE TNP4 DOMAIN-CONTAINING PROTEIN"/>
    <property type="match status" value="1"/>
</dbReference>
<organism evidence="4 5">
    <name type="scientific">Puccinia coronata f. sp. avenae</name>
    <dbReference type="NCBI Taxonomy" id="200324"/>
    <lineage>
        <taxon>Eukaryota</taxon>
        <taxon>Fungi</taxon>
        <taxon>Dikarya</taxon>
        <taxon>Basidiomycota</taxon>
        <taxon>Pucciniomycotina</taxon>
        <taxon>Pucciniomycetes</taxon>
        <taxon>Pucciniales</taxon>
        <taxon>Pucciniaceae</taxon>
        <taxon>Puccinia</taxon>
    </lineage>
</organism>
<feature type="domain" description="DDE Tnp4" evidence="3">
    <location>
        <begin position="229"/>
        <end position="378"/>
    </location>
</feature>
<dbReference type="PANTHER" id="PTHR48471">
    <property type="entry name" value="DDE TNP4 DOMAIN-CONTAINING PROTEIN"/>
    <property type="match status" value="1"/>
</dbReference>
<dbReference type="Pfam" id="PF13359">
    <property type="entry name" value="DDE_Tnp_4"/>
    <property type="match status" value="1"/>
</dbReference>
<proteinExistence type="predicted"/>
<dbReference type="Proteomes" id="UP000235392">
    <property type="component" value="Unassembled WGS sequence"/>
</dbReference>
<dbReference type="InterPro" id="IPR027806">
    <property type="entry name" value="HARBI1_dom"/>
</dbReference>
<keyword evidence="2" id="KW-0479">Metal-binding</keyword>
<dbReference type="GO" id="GO:0046872">
    <property type="term" value="F:metal ion binding"/>
    <property type="evidence" value="ECO:0007669"/>
    <property type="project" value="UniProtKB-KW"/>
</dbReference>
<accession>A0A2N5VEQ9</accession>
<evidence type="ECO:0000259" key="3">
    <source>
        <dbReference type="Pfam" id="PF13359"/>
    </source>
</evidence>
<evidence type="ECO:0000256" key="1">
    <source>
        <dbReference type="ARBA" id="ARBA00001968"/>
    </source>
</evidence>
<gene>
    <name evidence="4" type="ORF">PCASD_04284</name>
</gene>
<dbReference type="EMBL" id="PGCI01000023">
    <property type="protein sequence ID" value="PLW48482.1"/>
    <property type="molecule type" value="Genomic_DNA"/>
</dbReference>
<protein>
    <recommendedName>
        <fullName evidence="3">DDE Tnp4 domain-containing protein</fullName>
    </recommendedName>
</protein>
<sequence length="378" mass="42441">MLTPKSNSGTHLHLAYLTHPVASFQQSIQPLACIKWISSFGLAHQHRAEGSNSFDGGGTVQRFAQMATRRRREDDNAVALIVGLATRGGPLRQMRTYLTRGDLPGDPLADSAWAYLWSAQNNRAFITTMGVDVHTFNTILTPFETLWNSKTIPRGDVNPQGEPQLARRSLDAARCLGLVLHWFCSTMPCYLLQQLFAITLAVCLQYLDTGLRHLLTALKDFKPARIVWPSTDVQNAYYNGWTCSHYYSCILTFSPDGKIIYSILNAPGSWHDAAIAAPLYNQLVYNTPQGYRILSDTAFPRKAEHMDQRILAPVKRGDRLPETPRLYSRLKVLNDQVVSAQQAAKWGMHSIQGLFARLKLPLPADDHQYRFNVLQAVC</sequence>
<evidence type="ECO:0000313" key="4">
    <source>
        <dbReference type="EMBL" id="PLW48482.1"/>
    </source>
</evidence>
<evidence type="ECO:0000313" key="5">
    <source>
        <dbReference type="Proteomes" id="UP000235392"/>
    </source>
</evidence>
<comment type="caution">
    <text evidence="4">The sequence shown here is derived from an EMBL/GenBank/DDBJ whole genome shotgun (WGS) entry which is preliminary data.</text>
</comment>